<feature type="region of interest" description="Disordered" evidence="2">
    <location>
        <begin position="1050"/>
        <end position="1233"/>
    </location>
</feature>
<feature type="region of interest" description="Disordered" evidence="2">
    <location>
        <begin position="1509"/>
        <end position="1537"/>
    </location>
</feature>
<proteinExistence type="predicted"/>
<feature type="region of interest" description="Disordered" evidence="2">
    <location>
        <begin position="1287"/>
        <end position="1310"/>
    </location>
</feature>
<keyword evidence="3" id="KW-1185">Reference proteome</keyword>
<gene>
    <name evidence="4" type="primary">LOC110975050</name>
</gene>
<feature type="compositionally biased region" description="Polar residues" evidence="2">
    <location>
        <begin position="1289"/>
        <end position="1308"/>
    </location>
</feature>
<evidence type="ECO:0000313" key="3">
    <source>
        <dbReference type="Proteomes" id="UP000694845"/>
    </source>
</evidence>
<feature type="compositionally biased region" description="Polar residues" evidence="2">
    <location>
        <begin position="919"/>
        <end position="939"/>
    </location>
</feature>
<feature type="compositionally biased region" description="Low complexity" evidence="2">
    <location>
        <begin position="466"/>
        <end position="481"/>
    </location>
</feature>
<name>A0A8B7XPU1_ACAPL</name>
<evidence type="ECO:0000256" key="1">
    <source>
        <dbReference type="SAM" id="Coils"/>
    </source>
</evidence>
<feature type="region of interest" description="Disordered" evidence="2">
    <location>
        <begin position="417"/>
        <end position="514"/>
    </location>
</feature>
<dbReference type="Pfam" id="PF24917">
    <property type="entry name" value="BLTP3A_B"/>
    <property type="match status" value="2"/>
</dbReference>
<dbReference type="PANTHER" id="PTHR22774">
    <property type="entry name" value="CHOREIN N-TERMINAL DOMAIN-CONTAINING PROTEIN"/>
    <property type="match status" value="1"/>
</dbReference>
<dbReference type="Proteomes" id="UP000694845">
    <property type="component" value="Unplaced"/>
</dbReference>
<feature type="coiled-coil region" evidence="1">
    <location>
        <begin position="1553"/>
        <end position="1587"/>
    </location>
</feature>
<protein>
    <submittedName>
        <fullName evidence="4">UHRF1-binding protein 1-like isoform X1</fullName>
    </submittedName>
</protein>
<feature type="compositionally biased region" description="Polar residues" evidence="2">
    <location>
        <begin position="1173"/>
        <end position="1190"/>
    </location>
</feature>
<dbReference type="KEGG" id="aplc:110975050"/>
<keyword evidence="1" id="KW-0175">Coiled coil</keyword>
<feature type="compositionally biased region" description="Basic and acidic residues" evidence="2">
    <location>
        <begin position="452"/>
        <end position="463"/>
    </location>
</feature>
<feature type="compositionally biased region" description="Polar residues" evidence="2">
    <location>
        <begin position="861"/>
        <end position="874"/>
    </location>
</feature>
<feature type="compositionally biased region" description="Polar residues" evidence="2">
    <location>
        <begin position="1202"/>
        <end position="1211"/>
    </location>
</feature>
<dbReference type="InterPro" id="IPR026728">
    <property type="entry name" value="BLTP3A/B"/>
</dbReference>
<feature type="compositionally biased region" description="Polar residues" evidence="2">
    <location>
        <begin position="1219"/>
        <end position="1231"/>
    </location>
</feature>
<reference evidence="4" key="1">
    <citation type="submission" date="2025-08" db="UniProtKB">
        <authorList>
            <consortium name="RefSeq"/>
        </authorList>
    </citation>
    <scope>IDENTIFICATION</scope>
</reference>
<sequence length="1599" mass="174887">MASIIKGQIIKHLSKFAKDLSQDRIRLSTLKGEGNLTDLELDEDALMEVLEFPSWLVLNRAVCNKVSVKIPWTKLKTHPICIYLDQVELEMATCRTLRETAVPLEDTTKQSQVPVSRYGFAEKVVDGMYIHINSITGTLKSDTFHINLQIAQLIVQSTTPNWRSADLRYTRIKDSNREQILTFKEVEWSTVRLTLDAIETDRERPTTPIRLITNQGKVRVTIKKREADCSLVTSKLQMLLDDILWVLTDSQMKAVILHIRSLMPVIQKAANLSKARAADKGQPTATPAHPVHEDPAGRAGHNVKTQKELQMLQYFEKYDVQETSYHLFTRSVDLHLCDEMNQPEQETFKRRVENGAMQIGLHGFSLDYYPFHTASSSREHWEFYDDAMRTSDKWIHTLLAHLKQQYKYAADYITKQSGGKGQHKVGGQISNKGNKSPPPRPATGPNMKVKSQGKEQVKGHPETRGQPPSSSRAQQQSQVTSKNPLPQARGGQPPPGGTGGRSRSSSSSSSRVKLMSHSMVVRVRDFRFHSVAVGRSVGQHAKSKTFLLQSDKKTFFLPSEMPSLHIEYTSFYFPDELSFPGLTPGRIVPSPVVYVQLNPVQFRLDYTSILWLNQFSFNILQTLPDVDEYGQGVVSEGRDHTDVRIDALMPKVILPAEEPVLDQPDRPPELHIQMSQVTATNCRVGTGSTRPDLSHILQALNTRKLFVGSESFPSAAGDFKTLPRLFWDHAYQANFILPPECEAELPVANGDLPNRPGDQLKPDQPVRSGVARLTTHVFRPDAVDDVWNVKIEQVWADFHGVLSSPDRPVPLVDPIPLSLWLCWPNKRGSQSRDRTNPRPTHGSQSGDRKHSSEFLSPCDGTDSTISSDQSLSKTATHRALGRLSANPNLDKETEQLRASLAKDSQSPQLYSHGAHVGDKSTTNASVCGTSAHSTLSSSAKPVPEGAPAASGVGLAPCPSHKASTEATTADVHVIAQTSSKVSLVINHYQLLFLLRLQQSVQKLQQSLEADQQMFAAKDKPVPPPLSQMVAFECPDIEATVVMPPIPGDEEEAEVEEGELPNGRTGASLDTDAETANGIGASTGDSDSPQGDKVNPVQDFHSEGKSVALSESDKGSPDSDVPTVEISGSSPVKEHRGASFGSADGKVALSQHDTAGPVNGGPPGAIVISDGAPTRTSSLTHSRQPSDGSTGSSQSQRRRSQEVLLTSHSASGSPIFRNADSIQPPRSSSQSDLARVHHAQFSFSSLQQVESGGSRAESQTSLDESVDLDIISLSSDSSEGLVLAIKGDGQSVSSGQGTETESDAGQEQSKAGGEIFEEAPEDFRDNKFKLKKVSVVSFHLIGVTAALEINGSDLAVKAHVNKLEREEKGNADFKEFMSTVAAGERSKKSKLEEDPDLPVKMPVALLRFQSGPKAEVLSPGGGERGFLQLEVCGLATTFRMSTMTHLGSFMTDEIISDAMPMSIRVSNSVIELMDDTPPIYPSHPGPQPMCLGLSGLHVRRTGDGIFRIEGTSEVPQAPSVPVPQEDKTPTASPAQLEDENARLVGQVLQMKAALDVLEIERSSLLATLEHLQEELLTVDRERDVLRNSVVELSRLLNLQR</sequence>
<dbReference type="OrthoDB" id="43807at2759"/>
<dbReference type="GeneID" id="110975050"/>
<feature type="region of interest" description="Disordered" evidence="2">
    <location>
        <begin position="276"/>
        <end position="299"/>
    </location>
</feature>
<evidence type="ECO:0000313" key="4">
    <source>
        <dbReference type="RefSeq" id="XP_022082839.1"/>
    </source>
</evidence>
<dbReference type="RefSeq" id="XP_022082839.1">
    <property type="nucleotide sequence ID" value="XM_022227147.1"/>
</dbReference>
<feature type="compositionally biased region" description="Low complexity" evidence="2">
    <location>
        <begin position="501"/>
        <end position="511"/>
    </location>
</feature>
<dbReference type="PANTHER" id="PTHR22774:SF11">
    <property type="entry name" value="CHOREIN N-TERMINAL DOMAIN-CONTAINING PROTEIN"/>
    <property type="match status" value="1"/>
</dbReference>
<feature type="region of interest" description="Disordered" evidence="2">
    <location>
        <begin position="827"/>
        <end position="952"/>
    </location>
</feature>
<evidence type="ECO:0000256" key="2">
    <source>
        <dbReference type="SAM" id="MobiDB-lite"/>
    </source>
</evidence>
<accession>A0A8B7XPU1</accession>
<organism evidence="3 4">
    <name type="scientific">Acanthaster planci</name>
    <name type="common">Crown-of-thorns starfish</name>
    <dbReference type="NCBI Taxonomy" id="133434"/>
    <lineage>
        <taxon>Eukaryota</taxon>
        <taxon>Metazoa</taxon>
        <taxon>Echinodermata</taxon>
        <taxon>Eleutherozoa</taxon>
        <taxon>Asterozoa</taxon>
        <taxon>Asteroidea</taxon>
        <taxon>Valvatacea</taxon>
        <taxon>Valvatida</taxon>
        <taxon>Acanthasteridae</taxon>
        <taxon>Acanthaster</taxon>
    </lineage>
</organism>